<dbReference type="RefSeq" id="WP_086434284.1">
    <property type="nucleotide sequence ID" value="NZ_FXWH01000001.1"/>
</dbReference>
<feature type="transmembrane region" description="Helical" evidence="1">
    <location>
        <begin position="57"/>
        <end position="75"/>
    </location>
</feature>
<evidence type="ECO:0000313" key="3">
    <source>
        <dbReference type="Proteomes" id="UP000194450"/>
    </source>
</evidence>
<keyword evidence="3" id="KW-1185">Reference proteome</keyword>
<dbReference type="Pfam" id="PF13630">
    <property type="entry name" value="SdpI"/>
    <property type="match status" value="1"/>
</dbReference>
<evidence type="ECO:0000256" key="1">
    <source>
        <dbReference type="SAM" id="Phobius"/>
    </source>
</evidence>
<organism evidence="2 3">
    <name type="scientific">Pseudidiomarina planktonica</name>
    <dbReference type="NCBI Taxonomy" id="1323738"/>
    <lineage>
        <taxon>Bacteria</taxon>
        <taxon>Pseudomonadati</taxon>
        <taxon>Pseudomonadota</taxon>
        <taxon>Gammaproteobacteria</taxon>
        <taxon>Alteromonadales</taxon>
        <taxon>Idiomarinaceae</taxon>
        <taxon>Pseudidiomarina</taxon>
    </lineage>
</organism>
<name>A0A1Y6ES64_9GAMM</name>
<keyword evidence="1" id="KW-1133">Transmembrane helix</keyword>
<protein>
    <submittedName>
        <fullName evidence="2">SdpI/YhfL protein family protein</fullName>
    </submittedName>
</protein>
<gene>
    <name evidence="2" type="ORF">SAMN06297229_1181</name>
</gene>
<evidence type="ECO:0000313" key="2">
    <source>
        <dbReference type="EMBL" id="SMQ65099.1"/>
    </source>
</evidence>
<keyword evidence="1" id="KW-0812">Transmembrane</keyword>
<feature type="transmembrane region" description="Helical" evidence="1">
    <location>
        <begin position="87"/>
        <end position="111"/>
    </location>
</feature>
<accession>A0A1Y6ES64</accession>
<proteinExistence type="predicted"/>
<feature type="transmembrane region" description="Helical" evidence="1">
    <location>
        <begin position="7"/>
        <end position="27"/>
    </location>
</feature>
<dbReference type="EMBL" id="FXWH01000001">
    <property type="protein sequence ID" value="SMQ65099.1"/>
    <property type="molecule type" value="Genomic_DNA"/>
</dbReference>
<sequence length="112" mass="12167">MQLEKFVSFVSYATSILFTAIGIPLALKMVPPNSAYGVRIDQTLSSTEAWYSINTNTGIALIIAGIVSLFLIYLINNRLSLNPNTALVLILALPITLVITAFAITIAFYTLI</sequence>
<dbReference type="InterPro" id="IPR025962">
    <property type="entry name" value="SdpI/YhfL"/>
</dbReference>
<keyword evidence="1" id="KW-0472">Membrane</keyword>
<dbReference type="Proteomes" id="UP000194450">
    <property type="component" value="Unassembled WGS sequence"/>
</dbReference>
<reference evidence="3" key="1">
    <citation type="submission" date="2017-04" db="EMBL/GenBank/DDBJ databases">
        <authorList>
            <person name="Varghese N."/>
            <person name="Submissions S."/>
        </authorList>
    </citation>
    <scope>NUCLEOTIDE SEQUENCE [LARGE SCALE GENOMIC DNA]</scope>
</reference>
<dbReference type="AlphaFoldDB" id="A0A1Y6ES64"/>